<sequence>MLIVIALGGNALLRRGEPMTAENQRANIKRAASVLAELIGEGHSVVVTHGNGPQVGLLALQAAASPGDGAFPLDVLGAESAGMIGYVIEQELGNLLKQRLFATLLTQVTVDPHDPAFAHPTKPIGPVYDEATARKLATERGWQVAPDGDKWRRVVPSPRPLEILEASVISFLVQRGVIVICTGGGGVPVITRDDGSLCGVEAVIDKDLASSLLARKLKADMLLMLTDVDAVYVDYGTAAARALRRVSPKELSGRTFPAGSMGPKVSAAIEFIEATGKPAAIGKLDDAVEIVRGELGTWFEASALPSPIEPARP</sequence>
<dbReference type="PIRSF" id="PIRSF000723">
    <property type="entry name" value="Carbamate_kin"/>
    <property type="match status" value="1"/>
</dbReference>
<name>A0A8E2W7R5_RHILI</name>
<dbReference type="RefSeq" id="WP_109672522.1">
    <property type="nucleotide sequence ID" value="NZ_QGGH01000025.1"/>
</dbReference>
<dbReference type="PRINTS" id="PR01469">
    <property type="entry name" value="CARBMTKINASE"/>
</dbReference>
<dbReference type="InterPro" id="IPR003964">
    <property type="entry name" value="Carb_kinase"/>
</dbReference>
<dbReference type="Pfam" id="PF00696">
    <property type="entry name" value="AA_kinase"/>
    <property type="match status" value="1"/>
</dbReference>
<dbReference type="NCBIfam" id="TIGR00746">
    <property type="entry name" value="arcC"/>
    <property type="match status" value="1"/>
</dbReference>
<dbReference type="CDD" id="cd04235">
    <property type="entry name" value="AAK_CK"/>
    <property type="match status" value="1"/>
</dbReference>
<protein>
    <recommendedName>
        <fullName evidence="5 6">Carbamate kinase</fullName>
    </recommendedName>
</protein>
<dbReference type="InterPro" id="IPR036393">
    <property type="entry name" value="AceGlu_kinase-like_sf"/>
</dbReference>
<dbReference type="PANTHER" id="PTHR30409:SF1">
    <property type="entry name" value="CARBAMATE KINASE-RELATED"/>
    <property type="match status" value="1"/>
</dbReference>
<dbReference type="InterPro" id="IPR001048">
    <property type="entry name" value="Asp/Glu/Uridylate_kinase"/>
</dbReference>
<dbReference type="EMBL" id="QGGH01000025">
    <property type="protein sequence ID" value="PWJ86033.1"/>
    <property type="molecule type" value="Genomic_DNA"/>
</dbReference>
<dbReference type="Gene3D" id="3.40.1160.10">
    <property type="entry name" value="Acetylglutamate kinase-like"/>
    <property type="match status" value="1"/>
</dbReference>
<dbReference type="GeneID" id="61056311"/>
<keyword evidence="4 6" id="KW-0418">Kinase</keyword>
<dbReference type="GO" id="GO:0019546">
    <property type="term" value="P:L-arginine deiminase pathway"/>
    <property type="evidence" value="ECO:0007669"/>
    <property type="project" value="TreeGrafter"/>
</dbReference>
<accession>A0A8E2W7R5</accession>
<evidence type="ECO:0000313" key="9">
    <source>
        <dbReference type="Proteomes" id="UP000245631"/>
    </source>
</evidence>
<gene>
    <name evidence="8" type="ORF">C8D77_12526</name>
</gene>
<evidence type="ECO:0000313" key="8">
    <source>
        <dbReference type="EMBL" id="PWJ86033.1"/>
    </source>
</evidence>
<proteinExistence type="inferred from homology"/>
<dbReference type="GO" id="GO:0005829">
    <property type="term" value="C:cytosol"/>
    <property type="evidence" value="ECO:0007669"/>
    <property type="project" value="TreeGrafter"/>
</dbReference>
<comment type="similarity">
    <text evidence="2 6">Belongs to the carbamate kinase family.</text>
</comment>
<evidence type="ECO:0000256" key="4">
    <source>
        <dbReference type="ARBA" id="ARBA00022777"/>
    </source>
</evidence>
<feature type="domain" description="Aspartate/glutamate/uridylate kinase" evidence="7">
    <location>
        <begin position="1"/>
        <end position="281"/>
    </location>
</feature>
<dbReference type="FunFam" id="3.40.1160.10:FF:000007">
    <property type="entry name" value="Carbamate kinase"/>
    <property type="match status" value="1"/>
</dbReference>
<evidence type="ECO:0000256" key="6">
    <source>
        <dbReference type="PIRNR" id="PIRNR000723"/>
    </source>
</evidence>
<dbReference type="NCBIfam" id="NF009008">
    <property type="entry name" value="PRK12354.1"/>
    <property type="match status" value="1"/>
</dbReference>
<evidence type="ECO:0000256" key="5">
    <source>
        <dbReference type="NCBIfam" id="TIGR00746"/>
    </source>
</evidence>
<evidence type="ECO:0000256" key="2">
    <source>
        <dbReference type="ARBA" id="ARBA00011066"/>
    </source>
</evidence>
<evidence type="ECO:0000259" key="7">
    <source>
        <dbReference type="Pfam" id="PF00696"/>
    </source>
</evidence>
<dbReference type="GO" id="GO:0008804">
    <property type="term" value="F:carbamate kinase activity"/>
    <property type="evidence" value="ECO:0007669"/>
    <property type="project" value="UniProtKB-UniRule"/>
</dbReference>
<comment type="caution">
    <text evidence="8">The sequence shown here is derived from an EMBL/GenBank/DDBJ whole genome shotgun (WGS) entry which is preliminary data.</text>
</comment>
<dbReference type="NCBIfam" id="NF009007">
    <property type="entry name" value="PRK12352.1"/>
    <property type="match status" value="1"/>
</dbReference>
<organism evidence="8 9">
    <name type="scientific">Rhizobium loti</name>
    <name type="common">Mesorhizobium loti</name>
    <dbReference type="NCBI Taxonomy" id="381"/>
    <lineage>
        <taxon>Bacteria</taxon>
        <taxon>Pseudomonadati</taxon>
        <taxon>Pseudomonadota</taxon>
        <taxon>Alphaproteobacteria</taxon>
        <taxon>Hyphomicrobiales</taxon>
        <taxon>Phyllobacteriaceae</taxon>
        <taxon>Mesorhizobium</taxon>
    </lineage>
</organism>
<dbReference type="SUPFAM" id="SSF53633">
    <property type="entry name" value="Carbamate kinase-like"/>
    <property type="match status" value="1"/>
</dbReference>
<comment type="pathway">
    <text evidence="1">Amino-acid degradation; L-arginine degradation via ADI pathway.</text>
</comment>
<evidence type="ECO:0000256" key="3">
    <source>
        <dbReference type="ARBA" id="ARBA00022679"/>
    </source>
</evidence>
<dbReference type="AlphaFoldDB" id="A0A8E2W7R5"/>
<keyword evidence="3 6" id="KW-0808">Transferase</keyword>
<dbReference type="PANTHER" id="PTHR30409">
    <property type="entry name" value="CARBAMATE KINASE"/>
    <property type="match status" value="1"/>
</dbReference>
<evidence type="ECO:0000256" key="1">
    <source>
        <dbReference type="ARBA" id="ARBA00004850"/>
    </source>
</evidence>
<reference evidence="8 9" key="1">
    <citation type="submission" date="2018-05" db="EMBL/GenBank/DDBJ databases">
        <title>Genomic Encyclopedia of Type Strains, Phase IV (KMG-IV): sequencing the most valuable type-strain genomes for metagenomic binning, comparative biology and taxonomic classification.</title>
        <authorList>
            <person name="Goeker M."/>
        </authorList>
    </citation>
    <scope>NUCLEOTIDE SEQUENCE [LARGE SCALE GENOMIC DNA]</scope>
    <source>
        <strain evidence="8 9">DSM 2626</strain>
    </source>
</reference>
<dbReference type="Proteomes" id="UP000245631">
    <property type="component" value="Unassembled WGS sequence"/>
</dbReference>